<sequence>MLRRQRPWTPLFSFFSFFSFFFFSPSLYLFYSLFVFRLTLGVFFFFSFLFSTFISPCTEAKLPLGSRSVFTTKTRAIQQPLGEDFVRAKYISLSSFILSSVRAFFGCIIFLSLLFFLHINRMSSSLFLRILNEKTCSTWPSVFHGTWFLVDSTSTYCHLSIFNPRD</sequence>
<protein>
    <recommendedName>
        <fullName evidence="4">Transmembrane protein</fullName>
    </recommendedName>
</protein>
<keyword evidence="1" id="KW-0472">Membrane</keyword>
<dbReference type="InParanoid" id="A0A0D8JTL3"/>
<evidence type="ECO:0000313" key="2">
    <source>
        <dbReference type="EMBL" id="KJF60306.1"/>
    </source>
</evidence>
<accession>A0A0D8JTL3</accession>
<keyword evidence="1" id="KW-1133">Transmembrane helix</keyword>
<dbReference type="AlphaFoldDB" id="A0A0D8JTL3"/>
<keyword evidence="3" id="KW-1185">Reference proteome</keyword>
<feature type="transmembrane region" description="Helical" evidence="1">
    <location>
        <begin position="12"/>
        <end position="31"/>
    </location>
</feature>
<evidence type="ECO:0000256" key="1">
    <source>
        <dbReference type="SAM" id="Phobius"/>
    </source>
</evidence>
<evidence type="ECO:0000313" key="3">
    <source>
        <dbReference type="Proteomes" id="UP000001261"/>
    </source>
</evidence>
<dbReference type="EMBL" id="GG704911">
    <property type="protein sequence ID" value="KJF60306.1"/>
    <property type="molecule type" value="Genomic_DNA"/>
</dbReference>
<feature type="transmembrane region" description="Helical" evidence="1">
    <location>
        <begin position="38"/>
        <end position="55"/>
    </location>
</feature>
<reference evidence="3" key="1">
    <citation type="journal article" date="2009" name="Genome Res.">
        <title>Comparative genomic analyses of the human fungal pathogens Coccidioides and their relatives.</title>
        <authorList>
            <person name="Sharpton T.J."/>
            <person name="Stajich J.E."/>
            <person name="Rounsley S.D."/>
            <person name="Gardner M.J."/>
            <person name="Wortman J.R."/>
            <person name="Jordar V.S."/>
            <person name="Maiti R."/>
            <person name="Kodira C.D."/>
            <person name="Neafsey D.E."/>
            <person name="Zeng Q."/>
            <person name="Hung C.-Y."/>
            <person name="McMahan C."/>
            <person name="Muszewska A."/>
            <person name="Grynberg M."/>
            <person name="Mandel M.A."/>
            <person name="Kellner E.M."/>
            <person name="Barker B.M."/>
            <person name="Galgiani J.N."/>
            <person name="Orbach M.J."/>
            <person name="Kirkland T.N."/>
            <person name="Cole G.T."/>
            <person name="Henn M.R."/>
            <person name="Birren B.W."/>
            <person name="Taylor J.W."/>
        </authorList>
    </citation>
    <scope>NUCLEOTIDE SEQUENCE [LARGE SCALE GENOMIC DNA]</scope>
    <source>
        <strain evidence="3">RS</strain>
    </source>
</reference>
<dbReference type="RefSeq" id="XP_004445930.1">
    <property type="nucleotide sequence ID" value="XM_004445873.1"/>
</dbReference>
<dbReference type="GeneID" id="24164496"/>
<dbReference type="Proteomes" id="UP000001261">
    <property type="component" value="Unassembled WGS sequence"/>
</dbReference>
<organism evidence="2 3">
    <name type="scientific">Coccidioides immitis (strain RS)</name>
    <name type="common">Valley fever fungus</name>
    <dbReference type="NCBI Taxonomy" id="246410"/>
    <lineage>
        <taxon>Eukaryota</taxon>
        <taxon>Fungi</taxon>
        <taxon>Dikarya</taxon>
        <taxon>Ascomycota</taxon>
        <taxon>Pezizomycotina</taxon>
        <taxon>Eurotiomycetes</taxon>
        <taxon>Eurotiomycetidae</taxon>
        <taxon>Onygenales</taxon>
        <taxon>Onygenaceae</taxon>
        <taxon>Coccidioides</taxon>
    </lineage>
</organism>
<reference evidence="3" key="2">
    <citation type="journal article" date="2010" name="Genome Res.">
        <title>Population genomic sequencing of Coccidioides fungi reveals recent hybridization and transposon control.</title>
        <authorList>
            <person name="Neafsey D.E."/>
            <person name="Barker B.M."/>
            <person name="Sharpton T.J."/>
            <person name="Stajich J.E."/>
            <person name="Park D.J."/>
            <person name="Whiston E."/>
            <person name="Hung C.-Y."/>
            <person name="McMahan C."/>
            <person name="White J."/>
            <person name="Sykes S."/>
            <person name="Heiman D."/>
            <person name="Young S."/>
            <person name="Zeng Q."/>
            <person name="Abouelleil A."/>
            <person name="Aftuck L."/>
            <person name="Bessette D."/>
            <person name="Brown A."/>
            <person name="FitzGerald M."/>
            <person name="Lui A."/>
            <person name="Macdonald J.P."/>
            <person name="Priest M."/>
            <person name="Orbach M.J."/>
            <person name="Galgiani J.N."/>
            <person name="Kirkland T.N."/>
            <person name="Cole G.T."/>
            <person name="Birren B.W."/>
            <person name="Henn M.R."/>
            <person name="Taylor J.W."/>
            <person name="Rounsley S.D."/>
        </authorList>
    </citation>
    <scope>GENOME REANNOTATION</scope>
    <source>
        <strain evidence="3">RS</strain>
    </source>
</reference>
<proteinExistence type="predicted"/>
<feature type="transmembrane region" description="Helical" evidence="1">
    <location>
        <begin position="96"/>
        <end position="119"/>
    </location>
</feature>
<evidence type="ECO:0008006" key="4">
    <source>
        <dbReference type="Google" id="ProtNLM"/>
    </source>
</evidence>
<dbReference type="VEuPathDB" id="FungiDB:CIMG_12869"/>
<dbReference type="KEGG" id="cim:CIMG_12869"/>
<keyword evidence="1" id="KW-0812">Transmembrane</keyword>
<name>A0A0D8JTL3_COCIM</name>
<gene>
    <name evidence="2" type="ORF">CIMG_12869</name>
</gene>